<evidence type="ECO:0000313" key="5">
    <source>
        <dbReference type="Proteomes" id="UP000183275"/>
    </source>
</evidence>
<feature type="domain" description="AMP-dependent synthetase/ligase" evidence="2">
    <location>
        <begin position="12"/>
        <end position="378"/>
    </location>
</feature>
<keyword evidence="4" id="KW-0436">Ligase</keyword>
<dbReference type="EMBL" id="FOIS01000001">
    <property type="protein sequence ID" value="SEV80302.1"/>
    <property type="molecule type" value="Genomic_DNA"/>
</dbReference>
<dbReference type="AlphaFoldDB" id="A0A1I0LYN8"/>
<dbReference type="InterPro" id="IPR020845">
    <property type="entry name" value="AMP-binding_CS"/>
</dbReference>
<evidence type="ECO:0000259" key="2">
    <source>
        <dbReference type="Pfam" id="PF00501"/>
    </source>
</evidence>
<evidence type="ECO:0000259" key="3">
    <source>
        <dbReference type="Pfam" id="PF13193"/>
    </source>
</evidence>
<keyword evidence="5" id="KW-1185">Reference proteome</keyword>
<feature type="domain" description="AMP-binding enzyme C-terminal" evidence="3">
    <location>
        <begin position="429"/>
        <end position="505"/>
    </location>
</feature>
<feature type="region of interest" description="Disordered" evidence="1">
    <location>
        <begin position="495"/>
        <end position="519"/>
    </location>
</feature>
<evidence type="ECO:0000256" key="1">
    <source>
        <dbReference type="SAM" id="MobiDB-lite"/>
    </source>
</evidence>
<dbReference type="PANTHER" id="PTHR43767">
    <property type="entry name" value="LONG-CHAIN-FATTY-ACID--COA LIGASE"/>
    <property type="match status" value="1"/>
</dbReference>
<dbReference type="InterPro" id="IPR025110">
    <property type="entry name" value="AMP-bd_C"/>
</dbReference>
<dbReference type="GO" id="GO:0016878">
    <property type="term" value="F:acid-thiol ligase activity"/>
    <property type="evidence" value="ECO:0007669"/>
    <property type="project" value="UniProtKB-ARBA"/>
</dbReference>
<dbReference type="Pfam" id="PF13193">
    <property type="entry name" value="AMP-binding_C"/>
    <property type="match status" value="1"/>
</dbReference>
<gene>
    <name evidence="4" type="ORF">SAMN05216285_0095</name>
</gene>
<dbReference type="STRING" id="1202768.SAMN05216285_0095"/>
<dbReference type="InterPro" id="IPR050237">
    <property type="entry name" value="ATP-dep_AMP-bd_enzyme"/>
</dbReference>
<dbReference type="InterPro" id="IPR042099">
    <property type="entry name" value="ANL_N_sf"/>
</dbReference>
<organism evidence="4 5">
    <name type="scientific">Natrinema salifodinae</name>
    <dbReference type="NCBI Taxonomy" id="1202768"/>
    <lineage>
        <taxon>Archaea</taxon>
        <taxon>Methanobacteriati</taxon>
        <taxon>Methanobacteriota</taxon>
        <taxon>Stenosarchaea group</taxon>
        <taxon>Halobacteria</taxon>
        <taxon>Halobacteriales</taxon>
        <taxon>Natrialbaceae</taxon>
        <taxon>Natrinema</taxon>
    </lineage>
</organism>
<reference evidence="5" key="1">
    <citation type="submission" date="2016-10" db="EMBL/GenBank/DDBJ databases">
        <authorList>
            <person name="Varghese N."/>
        </authorList>
    </citation>
    <scope>NUCLEOTIDE SEQUENCE [LARGE SCALE GENOMIC DNA]</scope>
    <source>
        <strain evidence="5">CGMCC 1.12284</strain>
    </source>
</reference>
<dbReference type="Pfam" id="PF00501">
    <property type="entry name" value="AMP-binding"/>
    <property type="match status" value="1"/>
</dbReference>
<sequence>MTDVPMKLIDAFERTVRCHSSTTAIVTDDGRSLTYGELDDRTTRLANALTERAPGRRLATLAVNGVAPIEAMIASQKRGVGNVQLPFRDSPGALASMLEPTEAEILLFDDANAEKALSVLDRTDIETAIHAGEKSIDREGVVSYDVLLSDASTEPVEPHPEYEHGVFYTSGTTSTPKGVLFDQEQLWYGSAQVVMEMGIEETDVALVTTPWYHMVTCDAWILPHIQAGATMVVQSDFDPDESLRLIEEHDVTGMLAVPTQLHALADTQAAEGYDIDTLSYIRTGGSIVTEGLVEKAADHLTEGVYNTYGLTEGGPNVSFAHPSAQDDHPGTIGKESFTCEVRVVEAAEPDEDPDPTATVEPGETGELLVRNPGMCDGYMDRPEETERLLVDGWLRTGDCAQVDEDGYLYIVGRVDNMIVSGGENVYPEEVEEVVETHESVEEAVVVGVEDEQWGHRVACVIACESDDLDVDGLDRFCKDHEELANFKRPREYEVTTEPLPRTDTGTIRRESVSAEFFDE</sequence>
<proteinExistence type="predicted"/>
<dbReference type="eggNOG" id="arCOG00856">
    <property type="taxonomic scope" value="Archaea"/>
</dbReference>
<dbReference type="PANTHER" id="PTHR43767:SF1">
    <property type="entry name" value="NONRIBOSOMAL PEPTIDE SYNTHASE PES1 (EUROFUNG)-RELATED"/>
    <property type="match status" value="1"/>
</dbReference>
<accession>A0A1I0LYN8</accession>
<dbReference type="InterPro" id="IPR045851">
    <property type="entry name" value="AMP-bd_C_sf"/>
</dbReference>
<dbReference type="InterPro" id="IPR000873">
    <property type="entry name" value="AMP-dep_synth/lig_dom"/>
</dbReference>
<dbReference type="Gene3D" id="3.40.50.12780">
    <property type="entry name" value="N-terminal domain of ligase-like"/>
    <property type="match status" value="1"/>
</dbReference>
<dbReference type="SUPFAM" id="SSF56801">
    <property type="entry name" value="Acetyl-CoA synthetase-like"/>
    <property type="match status" value="1"/>
</dbReference>
<evidence type="ECO:0000313" key="4">
    <source>
        <dbReference type="EMBL" id="SEV80302.1"/>
    </source>
</evidence>
<dbReference type="Gene3D" id="3.30.300.30">
    <property type="match status" value="1"/>
</dbReference>
<dbReference type="PROSITE" id="PS00455">
    <property type="entry name" value="AMP_BINDING"/>
    <property type="match status" value="1"/>
</dbReference>
<name>A0A1I0LYN8_9EURY</name>
<dbReference type="Proteomes" id="UP000183275">
    <property type="component" value="Unassembled WGS sequence"/>
</dbReference>
<protein>
    <submittedName>
        <fullName evidence="4">Acyl-CoA synthetase (AMP-forming)/AMP-acid ligase II</fullName>
    </submittedName>
</protein>